<evidence type="ECO:0000313" key="2">
    <source>
        <dbReference type="EMBL" id="KAG6584467.1"/>
    </source>
</evidence>
<proteinExistence type="predicted"/>
<evidence type="ECO:0000256" key="1">
    <source>
        <dbReference type="SAM" id="MobiDB-lite"/>
    </source>
</evidence>
<protein>
    <submittedName>
        <fullName evidence="2">Uncharacterized protein</fullName>
    </submittedName>
</protein>
<comment type="caution">
    <text evidence="2">The sequence shown here is derived from an EMBL/GenBank/DDBJ whole genome shotgun (WGS) entry which is preliminary data.</text>
</comment>
<dbReference type="EMBL" id="JAGKQH010000013">
    <property type="protein sequence ID" value="KAG6584467.1"/>
    <property type="molecule type" value="Genomic_DNA"/>
</dbReference>
<feature type="compositionally biased region" description="Basic residues" evidence="1">
    <location>
        <begin position="1"/>
        <end position="19"/>
    </location>
</feature>
<name>A0AAV6MRM6_9ROSI</name>
<dbReference type="AlphaFoldDB" id="A0AAV6MRM6"/>
<gene>
    <name evidence="2" type="ORF">SDJN03_20399</name>
</gene>
<feature type="region of interest" description="Disordered" evidence="1">
    <location>
        <begin position="1"/>
        <end position="49"/>
    </location>
</feature>
<organism evidence="2 3">
    <name type="scientific">Cucurbita argyrosperma subsp. sororia</name>
    <dbReference type="NCBI Taxonomy" id="37648"/>
    <lineage>
        <taxon>Eukaryota</taxon>
        <taxon>Viridiplantae</taxon>
        <taxon>Streptophyta</taxon>
        <taxon>Embryophyta</taxon>
        <taxon>Tracheophyta</taxon>
        <taxon>Spermatophyta</taxon>
        <taxon>Magnoliopsida</taxon>
        <taxon>eudicotyledons</taxon>
        <taxon>Gunneridae</taxon>
        <taxon>Pentapetalae</taxon>
        <taxon>rosids</taxon>
        <taxon>fabids</taxon>
        <taxon>Cucurbitales</taxon>
        <taxon>Cucurbitaceae</taxon>
        <taxon>Cucurbiteae</taxon>
        <taxon>Cucurbita</taxon>
    </lineage>
</organism>
<feature type="compositionally biased region" description="Basic and acidic residues" evidence="1">
    <location>
        <begin position="29"/>
        <end position="42"/>
    </location>
</feature>
<feature type="non-terminal residue" evidence="2">
    <location>
        <position position="1"/>
    </location>
</feature>
<keyword evidence="3" id="KW-1185">Reference proteome</keyword>
<dbReference type="Proteomes" id="UP000685013">
    <property type="component" value="Chromosome 13"/>
</dbReference>
<sequence length="135" mass="15475">MKKKKKKKNKNKNKNKKMMKKEGTGMAERGWRRGRMAEREGNGGRQWGKAMGDVHAMLCLDRTKGRPKNSAVKISATNQQEIVWAMAMALSKLKTPTGSLRPFFSPFRSIIPPFFAFPHRLTTFYRTNSNSNLNK</sequence>
<evidence type="ECO:0000313" key="3">
    <source>
        <dbReference type="Proteomes" id="UP000685013"/>
    </source>
</evidence>
<accession>A0AAV6MRM6</accession>
<reference evidence="2 3" key="1">
    <citation type="journal article" date="2021" name="Hortic Res">
        <title>The domestication of Cucurbita argyrosperma as revealed by the genome of its wild relative.</title>
        <authorList>
            <person name="Barrera-Redondo J."/>
            <person name="Sanchez-de la Vega G."/>
            <person name="Aguirre-Liguori J.A."/>
            <person name="Castellanos-Morales G."/>
            <person name="Gutierrez-Guerrero Y.T."/>
            <person name="Aguirre-Dugua X."/>
            <person name="Aguirre-Planter E."/>
            <person name="Tenaillon M.I."/>
            <person name="Lira-Saade R."/>
            <person name="Eguiarte L.E."/>
        </authorList>
    </citation>
    <scope>NUCLEOTIDE SEQUENCE [LARGE SCALE GENOMIC DNA]</scope>
    <source>
        <strain evidence="2">JBR-2021</strain>
    </source>
</reference>